<dbReference type="STRING" id="1754190.A0A1Y2AE61"/>
<evidence type="ECO:0000256" key="3">
    <source>
        <dbReference type="SAM" id="MobiDB-lite"/>
    </source>
</evidence>
<dbReference type="EMBL" id="MCOG01000278">
    <property type="protein sequence ID" value="ORY20858.1"/>
    <property type="molecule type" value="Genomic_DNA"/>
</dbReference>
<keyword evidence="5" id="KW-1185">Reference proteome</keyword>
<sequence>MEKIKKDIILKTIENRSYENLNKGNKCFSQNKIANAISYYARAIYLNNKEPIFYFQKAEAYMLIGQTDNAIENYIVCLKKIKNIKEEEKIKKIEEEKKKQEEERKKMLLENEMLLLDKDSKKNEIELNNEKSKELNELSNMYNNIISYDRNLLEKKESHNNSIKSKKNVKKRNNSSATKIKRKKSIKNKKDVVIVKYDRSNKPITSNEEMSNNKNENESESENENEDEDEDENEDEDEDKEENENKNEDEDDDENENKNKIDDGNKNKSINNLQKENICNSTKEKINNSYSNNKLNNEINNSKDNKILKEESINENNDDIKNEHQSTLGASNKNDDDEENNDENDNNEYNGKNNKENEKKENNIENNTENENKNETKVNKKNKKDKKNKKKKNSTLKLSKKNSIFKKQEEIKEIKTPEKNNPKKLNRKPSKKQIETPLNPSTSKEVDQDEGIIKDEPYCNSSFVSKRLCKALFCSGQLYVDSGIYDEALNCYSKILAIDKNYPHVNLILTCIYIEIQDKEKALYYINECINNENDNANYYVIRAKFYQMNNEVSLVNNDRLKILALSPEHPELEPINKYIINMTTYYKNRADEMVQKEHFDIAVDFLNLAIELDSTDWLLYFKRGLLLCDIEKYEESIKDFEYLLYEIDHDKDKDSIIEEHLSTIYNQYATYTFRNGNLKKAIELLNQGIIYCSSNTVILRNLGDCYLTENKIDKALYEYEMFIDEYKKKKIMTDEEKQEWIEVNRLCGIIISCYASKKYKELKFEESIEKYTEAISYYSFDVNFYIGRAKAYIHLNKFSNAAEDLCVILNLDPENKSAHSLLEQLENNFNTTGNQRIPAFHPQKILKNHPQTTLEAEKIIKERNQKKNEQYNMENKNTNEFINENVNNNKIIKPISSLSKHIKNISDIESNHINNKILDMKNDNSLNLNNINNNNNNDNNNKSPIKYPECYKSLAKQVPSYLVNALFQDIPKEKVNVIKNKLIFSDPESGGIKEKIDTNQELNIKKFKKEIIICDDENGNYETDND</sequence>
<evidence type="ECO:0000313" key="5">
    <source>
        <dbReference type="Proteomes" id="UP000193920"/>
    </source>
</evidence>
<dbReference type="PANTHER" id="PTHR45153">
    <property type="entry name" value="TETRATRICOPEPTIDE REPEAT PROTEIN 16"/>
    <property type="match status" value="1"/>
</dbReference>
<proteinExistence type="predicted"/>
<feature type="repeat" description="TPR" evidence="1">
    <location>
        <begin position="783"/>
        <end position="816"/>
    </location>
</feature>
<feature type="compositionally biased region" description="Low complexity" evidence="3">
    <location>
        <begin position="287"/>
        <end position="300"/>
    </location>
</feature>
<feature type="compositionally biased region" description="Basic and acidic residues" evidence="3">
    <location>
        <begin position="256"/>
        <end position="266"/>
    </location>
</feature>
<dbReference type="Gene3D" id="1.25.40.10">
    <property type="entry name" value="Tetratricopeptide repeat domain"/>
    <property type="match status" value="5"/>
</dbReference>
<feature type="coiled-coil region" evidence="2">
    <location>
        <begin position="78"/>
        <end position="141"/>
    </location>
</feature>
<feature type="compositionally biased region" description="Basic and acidic residues" evidence="3">
    <location>
        <begin position="353"/>
        <end position="363"/>
    </location>
</feature>
<dbReference type="SMART" id="SM00028">
    <property type="entry name" value="TPR"/>
    <property type="match status" value="9"/>
</dbReference>
<protein>
    <submittedName>
        <fullName evidence="4">TPR-like protein</fullName>
    </submittedName>
</protein>
<keyword evidence="2" id="KW-0175">Coiled coil</keyword>
<dbReference type="OrthoDB" id="1926212at2759"/>
<dbReference type="Proteomes" id="UP000193920">
    <property type="component" value="Unassembled WGS sequence"/>
</dbReference>
<dbReference type="SUPFAM" id="SSF81901">
    <property type="entry name" value="HCP-like"/>
    <property type="match status" value="1"/>
</dbReference>
<dbReference type="InterPro" id="IPR019734">
    <property type="entry name" value="TPR_rpt"/>
</dbReference>
<feature type="compositionally biased region" description="Acidic residues" evidence="3">
    <location>
        <begin position="218"/>
        <end position="255"/>
    </location>
</feature>
<dbReference type="SUPFAM" id="SSF48452">
    <property type="entry name" value="TPR-like"/>
    <property type="match status" value="2"/>
</dbReference>
<feature type="compositionally biased region" description="Basic and acidic residues" evidence="3">
    <location>
        <begin position="406"/>
        <end position="421"/>
    </location>
</feature>
<comment type="caution">
    <text evidence="4">The sequence shown here is derived from an EMBL/GenBank/DDBJ whole genome shotgun (WGS) entry which is preliminary data.</text>
</comment>
<feature type="compositionally biased region" description="Basic and acidic residues" evidence="3">
    <location>
        <begin position="301"/>
        <end position="324"/>
    </location>
</feature>
<reference evidence="4 5" key="1">
    <citation type="submission" date="2016-08" db="EMBL/GenBank/DDBJ databases">
        <title>A Parts List for Fungal Cellulosomes Revealed by Comparative Genomics.</title>
        <authorList>
            <consortium name="DOE Joint Genome Institute"/>
            <person name="Haitjema C.H."/>
            <person name="Gilmore S.P."/>
            <person name="Henske J.K."/>
            <person name="Solomon K.V."/>
            <person name="De Groot R."/>
            <person name="Kuo A."/>
            <person name="Mondo S.J."/>
            <person name="Salamov A.A."/>
            <person name="Labutti K."/>
            <person name="Zhao Z."/>
            <person name="Chiniquy J."/>
            <person name="Barry K."/>
            <person name="Brewer H.M."/>
            <person name="Purvine S.O."/>
            <person name="Wright A.T."/>
            <person name="Boxma B."/>
            <person name="Van Alen T."/>
            <person name="Hackstein J.H."/>
            <person name="Baker S.E."/>
            <person name="Grigoriev I.V."/>
            <person name="O'Malley M.A."/>
        </authorList>
    </citation>
    <scope>NUCLEOTIDE SEQUENCE [LARGE SCALE GENOMIC DNA]</scope>
    <source>
        <strain evidence="4 5">G1</strain>
    </source>
</reference>
<feature type="compositionally biased region" description="Basic residues" evidence="3">
    <location>
        <begin position="422"/>
        <end position="431"/>
    </location>
</feature>
<organism evidence="4 5">
    <name type="scientific">Neocallimastix californiae</name>
    <dbReference type="NCBI Taxonomy" id="1754190"/>
    <lineage>
        <taxon>Eukaryota</taxon>
        <taxon>Fungi</taxon>
        <taxon>Fungi incertae sedis</taxon>
        <taxon>Chytridiomycota</taxon>
        <taxon>Chytridiomycota incertae sedis</taxon>
        <taxon>Neocallimastigomycetes</taxon>
        <taxon>Neocallimastigales</taxon>
        <taxon>Neocallimastigaceae</taxon>
        <taxon>Neocallimastix</taxon>
    </lineage>
</organism>
<dbReference type="AlphaFoldDB" id="A0A1Y2AE61"/>
<dbReference type="PROSITE" id="PS50005">
    <property type="entry name" value="TPR"/>
    <property type="match status" value="2"/>
</dbReference>
<feature type="compositionally biased region" description="Acidic residues" evidence="3">
    <location>
        <begin position="335"/>
        <end position="346"/>
    </location>
</feature>
<feature type="compositionally biased region" description="Basic and acidic residues" evidence="3">
    <location>
        <begin position="188"/>
        <end position="201"/>
    </location>
</feature>
<gene>
    <name evidence="4" type="ORF">LY90DRAFT_676550</name>
</gene>
<keyword evidence="1" id="KW-0802">TPR repeat</keyword>
<evidence type="ECO:0000256" key="1">
    <source>
        <dbReference type="PROSITE-ProRule" id="PRU00339"/>
    </source>
</evidence>
<feature type="repeat" description="TPR" evidence="1">
    <location>
        <begin position="469"/>
        <end position="502"/>
    </location>
</feature>
<feature type="region of interest" description="Disordered" evidence="3">
    <location>
        <begin position="157"/>
        <end position="449"/>
    </location>
</feature>
<feature type="compositionally biased region" description="Basic residues" evidence="3">
    <location>
        <begin position="164"/>
        <end position="187"/>
    </location>
</feature>
<evidence type="ECO:0000313" key="4">
    <source>
        <dbReference type="EMBL" id="ORY20858.1"/>
    </source>
</evidence>
<dbReference type="PANTHER" id="PTHR45153:SF1">
    <property type="entry name" value="TETRATRICOPEPTIDE REPEAT PROTEIN 16"/>
    <property type="match status" value="1"/>
</dbReference>
<accession>A0A1Y2AE61</accession>
<evidence type="ECO:0000256" key="2">
    <source>
        <dbReference type="SAM" id="Coils"/>
    </source>
</evidence>
<feature type="compositionally biased region" description="Basic residues" evidence="3">
    <location>
        <begin position="379"/>
        <end position="404"/>
    </location>
</feature>
<name>A0A1Y2AE61_9FUNG</name>
<dbReference type="InterPro" id="IPR011990">
    <property type="entry name" value="TPR-like_helical_dom_sf"/>
</dbReference>